<protein>
    <submittedName>
        <fullName evidence="1">Uncharacterized protein</fullName>
    </submittedName>
</protein>
<proteinExistence type="predicted"/>
<gene>
    <name evidence="1" type="ORF">HNR73_005526</name>
</gene>
<evidence type="ECO:0000313" key="1">
    <source>
        <dbReference type="EMBL" id="MBB6037648.1"/>
    </source>
</evidence>
<evidence type="ECO:0000313" key="2">
    <source>
        <dbReference type="Proteomes" id="UP000548476"/>
    </source>
</evidence>
<organism evidence="1 2">
    <name type="scientific">Phytomonospora endophytica</name>
    <dbReference type="NCBI Taxonomy" id="714109"/>
    <lineage>
        <taxon>Bacteria</taxon>
        <taxon>Bacillati</taxon>
        <taxon>Actinomycetota</taxon>
        <taxon>Actinomycetes</taxon>
        <taxon>Micromonosporales</taxon>
        <taxon>Micromonosporaceae</taxon>
        <taxon>Phytomonospora</taxon>
    </lineage>
</organism>
<keyword evidence="2" id="KW-1185">Reference proteome</keyword>
<dbReference type="RefSeq" id="WP_184790465.1">
    <property type="nucleotide sequence ID" value="NZ_BONT01000054.1"/>
</dbReference>
<accession>A0A841FV97</accession>
<dbReference type="Proteomes" id="UP000548476">
    <property type="component" value="Unassembled WGS sequence"/>
</dbReference>
<name>A0A841FV97_9ACTN</name>
<reference evidence="1 2" key="1">
    <citation type="submission" date="2020-08" db="EMBL/GenBank/DDBJ databases">
        <title>Genomic Encyclopedia of Type Strains, Phase IV (KMG-IV): sequencing the most valuable type-strain genomes for metagenomic binning, comparative biology and taxonomic classification.</title>
        <authorList>
            <person name="Goeker M."/>
        </authorList>
    </citation>
    <scope>NUCLEOTIDE SEQUENCE [LARGE SCALE GENOMIC DNA]</scope>
    <source>
        <strain evidence="1 2">YIM 65646</strain>
    </source>
</reference>
<dbReference type="AlphaFoldDB" id="A0A841FV97"/>
<dbReference type="EMBL" id="JACHGT010000013">
    <property type="protein sequence ID" value="MBB6037648.1"/>
    <property type="molecule type" value="Genomic_DNA"/>
</dbReference>
<sequence length="92" mass="10483">MTSTNTPLSVLVGWFGRRHHDQLVDLLAEYRTSCPTRESGCVEDLAWAVHVAKRHVSSSLEEVQWAFRLLDRVGVPSRTIDTIRCPEYRCGL</sequence>
<comment type="caution">
    <text evidence="1">The sequence shown here is derived from an EMBL/GenBank/DDBJ whole genome shotgun (WGS) entry which is preliminary data.</text>
</comment>